<organism evidence="8 9">
    <name type="scientific">Desulfoscipio gibsoniae DSM 7213</name>
    <dbReference type="NCBI Taxonomy" id="767817"/>
    <lineage>
        <taxon>Bacteria</taxon>
        <taxon>Bacillati</taxon>
        <taxon>Bacillota</taxon>
        <taxon>Clostridia</taxon>
        <taxon>Eubacteriales</taxon>
        <taxon>Desulfallaceae</taxon>
        <taxon>Desulfoscipio</taxon>
    </lineage>
</organism>
<dbReference type="AlphaFoldDB" id="R4KUY0"/>
<dbReference type="PROSITE" id="PS50885">
    <property type="entry name" value="HAMP"/>
    <property type="match status" value="1"/>
</dbReference>
<evidence type="ECO:0000256" key="1">
    <source>
        <dbReference type="ARBA" id="ARBA00023224"/>
    </source>
</evidence>
<dbReference type="PANTHER" id="PTHR32089">
    <property type="entry name" value="METHYL-ACCEPTING CHEMOTAXIS PROTEIN MCPB"/>
    <property type="match status" value="1"/>
</dbReference>
<feature type="transmembrane region" description="Helical" evidence="5">
    <location>
        <begin position="6"/>
        <end position="26"/>
    </location>
</feature>
<evidence type="ECO:0000259" key="6">
    <source>
        <dbReference type="PROSITE" id="PS50111"/>
    </source>
</evidence>
<evidence type="ECO:0000313" key="9">
    <source>
        <dbReference type="Proteomes" id="UP000013520"/>
    </source>
</evidence>
<dbReference type="SMART" id="SM00283">
    <property type="entry name" value="MA"/>
    <property type="match status" value="1"/>
</dbReference>
<dbReference type="InterPro" id="IPR029150">
    <property type="entry name" value="dCache_3"/>
</dbReference>
<dbReference type="GO" id="GO:0007165">
    <property type="term" value="P:signal transduction"/>
    <property type="evidence" value="ECO:0007669"/>
    <property type="project" value="UniProtKB-KW"/>
</dbReference>
<dbReference type="KEGG" id="dgi:Desgi_4171"/>
<dbReference type="PROSITE" id="PS50111">
    <property type="entry name" value="CHEMOTAXIS_TRANSDUC_2"/>
    <property type="match status" value="1"/>
</dbReference>
<dbReference type="PANTHER" id="PTHR32089:SF112">
    <property type="entry name" value="LYSOZYME-LIKE PROTEIN-RELATED"/>
    <property type="match status" value="1"/>
</dbReference>
<protein>
    <submittedName>
        <fullName evidence="8">Methyl-accepting chemotaxis protein</fullName>
    </submittedName>
</protein>
<dbReference type="SUPFAM" id="SSF58104">
    <property type="entry name" value="Methyl-accepting chemotaxis protein (MCP) signaling domain"/>
    <property type="match status" value="1"/>
</dbReference>
<evidence type="ECO:0000256" key="5">
    <source>
        <dbReference type="SAM" id="Phobius"/>
    </source>
</evidence>
<evidence type="ECO:0000256" key="2">
    <source>
        <dbReference type="ARBA" id="ARBA00029447"/>
    </source>
</evidence>
<dbReference type="SUPFAM" id="SSF103190">
    <property type="entry name" value="Sensory domain-like"/>
    <property type="match status" value="1"/>
</dbReference>
<comment type="similarity">
    <text evidence="2">Belongs to the methyl-accepting chemotaxis (MCP) protein family.</text>
</comment>
<feature type="domain" description="Methyl-accepting transducer" evidence="6">
    <location>
        <begin position="359"/>
        <end position="602"/>
    </location>
</feature>
<keyword evidence="9" id="KW-1185">Reference proteome</keyword>
<keyword evidence="5" id="KW-0472">Membrane</keyword>
<dbReference type="Pfam" id="PF14827">
    <property type="entry name" value="dCache_3"/>
    <property type="match status" value="1"/>
</dbReference>
<dbReference type="GO" id="GO:0016020">
    <property type="term" value="C:membrane"/>
    <property type="evidence" value="ECO:0007669"/>
    <property type="project" value="InterPro"/>
</dbReference>
<keyword evidence="5" id="KW-0812">Transmembrane</keyword>
<dbReference type="GO" id="GO:0006935">
    <property type="term" value="P:chemotaxis"/>
    <property type="evidence" value="ECO:0007669"/>
    <property type="project" value="InterPro"/>
</dbReference>
<keyword evidence="4" id="KW-0175">Coiled coil</keyword>
<dbReference type="SMART" id="SM00304">
    <property type="entry name" value="HAMP"/>
    <property type="match status" value="1"/>
</dbReference>
<dbReference type="Proteomes" id="UP000013520">
    <property type="component" value="Chromosome"/>
</dbReference>
<evidence type="ECO:0000256" key="4">
    <source>
        <dbReference type="SAM" id="Coils"/>
    </source>
</evidence>
<dbReference type="Pfam" id="PF00015">
    <property type="entry name" value="MCPsignal"/>
    <property type="match status" value="1"/>
</dbReference>
<dbReference type="InterPro" id="IPR004089">
    <property type="entry name" value="MCPsignal_dom"/>
</dbReference>
<dbReference type="OrthoDB" id="9804712at2"/>
<proteinExistence type="inferred from homology"/>
<reference evidence="8 9" key="1">
    <citation type="submission" date="2012-01" db="EMBL/GenBank/DDBJ databases">
        <title>Complete sequence of Desulfotomaculum gibsoniae DSM 7213.</title>
        <authorList>
            <consortium name="US DOE Joint Genome Institute"/>
            <person name="Lucas S."/>
            <person name="Han J."/>
            <person name="Lapidus A."/>
            <person name="Cheng J.-F."/>
            <person name="Goodwin L."/>
            <person name="Pitluck S."/>
            <person name="Peters L."/>
            <person name="Ovchinnikova G."/>
            <person name="Teshima H."/>
            <person name="Detter J.C."/>
            <person name="Han C."/>
            <person name="Tapia R."/>
            <person name="Land M."/>
            <person name="Hauser L."/>
            <person name="Kyrpides N."/>
            <person name="Ivanova N."/>
            <person name="Pagani I."/>
            <person name="Parshina S."/>
            <person name="Plugge C."/>
            <person name="Muyzer G."/>
            <person name="Kuever J."/>
            <person name="Ivanova A."/>
            <person name="Nazina T."/>
            <person name="Klenk H.-P."/>
            <person name="Brambilla E."/>
            <person name="Spring S."/>
            <person name="Stams A.F."/>
            <person name="Woyke T."/>
        </authorList>
    </citation>
    <scope>NUCLEOTIDE SEQUENCE [LARGE SCALE GENOMIC DNA]</scope>
    <source>
        <strain evidence="8 9">DSM 7213</strain>
    </source>
</reference>
<keyword evidence="1 3" id="KW-0807">Transducer</keyword>
<evidence type="ECO:0000256" key="3">
    <source>
        <dbReference type="PROSITE-ProRule" id="PRU00284"/>
    </source>
</evidence>
<dbReference type="RefSeq" id="WP_006521528.1">
    <property type="nucleotide sequence ID" value="NC_021184.1"/>
</dbReference>
<dbReference type="GO" id="GO:0004888">
    <property type="term" value="F:transmembrane signaling receptor activity"/>
    <property type="evidence" value="ECO:0007669"/>
    <property type="project" value="InterPro"/>
</dbReference>
<dbReference type="Gene3D" id="1.10.287.950">
    <property type="entry name" value="Methyl-accepting chemotaxis protein"/>
    <property type="match status" value="1"/>
</dbReference>
<sequence>MGNSVRFKIIAPITIIISLVLILIIYQDYKNKVAMQLDQESQIYELVAQRVLADMDNVFNQARLGLEAVAANPEIQKAFAEQDREKLLALTLPIYQETSQEGIEQFQFHLAPAISFLRLHQPDKYGDDLSSFRHTVLECNKTGKTVQGLEEGKAGFGFRVVMPVMYQGEQVGSVEYGPGLNATLLEKWQKQMGGDYYIYSKGSSGVSWEDQEGLLVSTTKEDHYSINENDINAVLSAKKAKTFYVDDNRKAALIVPLEDYSGKPVGFIKIINDRSKVITELAGELRFAQVEAVAAVLIILISTLMITTIIIRPLTRLGAVVKAVAEGDLTQQVETVKSKDEVGVLAGAVATMVHNLREIIADIKVYSQRLAAYSQELVSSSEEVSASIEEVASTTSQVSSVSDRCAQGLAVVSQESEQMRQIAEQGNQAVLKTVDKINAIDTASQNVYQTVHKLSEQSNRIGEIISTITNIADRTNLLALNAAIEAARAGEQGRGFAVVAEDVRKLAEQSASAAHEIKVLIKDIQSGVGEAVTAIERGNDEVSGGVQVAGQTGASLSQIIGAVEKNTDMIKQAVAGAMQASEDTRQLSGASDQVVRAIQQVAGAAQNLANLADELQQGIVKFEIED</sequence>
<dbReference type="CDD" id="cd06225">
    <property type="entry name" value="HAMP"/>
    <property type="match status" value="1"/>
</dbReference>
<name>R4KUY0_9FIRM</name>
<dbReference type="CDD" id="cd11386">
    <property type="entry name" value="MCP_signal"/>
    <property type="match status" value="1"/>
</dbReference>
<accession>R4KUY0</accession>
<dbReference type="PRINTS" id="PR00260">
    <property type="entry name" value="CHEMTRNSDUCR"/>
</dbReference>
<dbReference type="eggNOG" id="COG0840">
    <property type="taxonomic scope" value="Bacteria"/>
</dbReference>
<feature type="transmembrane region" description="Helical" evidence="5">
    <location>
        <begin position="292"/>
        <end position="311"/>
    </location>
</feature>
<evidence type="ECO:0000259" key="7">
    <source>
        <dbReference type="PROSITE" id="PS50885"/>
    </source>
</evidence>
<dbReference type="InterPro" id="IPR029151">
    <property type="entry name" value="Sensor-like_sf"/>
</dbReference>
<keyword evidence="5" id="KW-1133">Transmembrane helix</keyword>
<dbReference type="Gene3D" id="3.30.450.20">
    <property type="entry name" value="PAS domain"/>
    <property type="match status" value="1"/>
</dbReference>
<feature type="domain" description="HAMP" evidence="7">
    <location>
        <begin position="308"/>
        <end position="361"/>
    </location>
</feature>
<dbReference type="HOGENOM" id="CLU_000445_107_19_9"/>
<dbReference type="STRING" id="767817.Desgi_4171"/>
<dbReference type="InterPro" id="IPR004090">
    <property type="entry name" value="Chemotax_Me-accpt_rcpt"/>
</dbReference>
<feature type="coiled-coil region" evidence="4">
    <location>
        <begin position="594"/>
        <end position="625"/>
    </location>
</feature>
<dbReference type="Pfam" id="PF00672">
    <property type="entry name" value="HAMP"/>
    <property type="match status" value="1"/>
</dbReference>
<evidence type="ECO:0000313" key="8">
    <source>
        <dbReference type="EMBL" id="AGL03426.1"/>
    </source>
</evidence>
<dbReference type="EMBL" id="CP003273">
    <property type="protein sequence ID" value="AGL03426.1"/>
    <property type="molecule type" value="Genomic_DNA"/>
</dbReference>
<dbReference type="InterPro" id="IPR003660">
    <property type="entry name" value="HAMP_dom"/>
</dbReference>
<gene>
    <name evidence="8" type="ORF">Desgi_4171</name>
</gene>